<evidence type="ECO:0000256" key="1">
    <source>
        <dbReference type="SAM" id="Coils"/>
    </source>
</evidence>
<comment type="caution">
    <text evidence="3">The sequence shown here is derived from an EMBL/GenBank/DDBJ whole genome shotgun (WGS) entry which is preliminary data.</text>
</comment>
<organism evidence="3 4">
    <name type="scientific">Pleodorina starrii</name>
    <dbReference type="NCBI Taxonomy" id="330485"/>
    <lineage>
        <taxon>Eukaryota</taxon>
        <taxon>Viridiplantae</taxon>
        <taxon>Chlorophyta</taxon>
        <taxon>core chlorophytes</taxon>
        <taxon>Chlorophyceae</taxon>
        <taxon>CS clade</taxon>
        <taxon>Chlamydomonadales</taxon>
        <taxon>Volvocaceae</taxon>
        <taxon>Pleodorina</taxon>
    </lineage>
</organism>
<proteinExistence type="predicted"/>
<feature type="transmembrane region" description="Helical" evidence="2">
    <location>
        <begin position="94"/>
        <end position="115"/>
    </location>
</feature>
<keyword evidence="1" id="KW-0175">Coiled coil</keyword>
<keyword evidence="4" id="KW-1185">Reference proteome</keyword>
<dbReference type="EMBL" id="BRXU01000045">
    <property type="protein sequence ID" value="GLC61392.1"/>
    <property type="molecule type" value="Genomic_DNA"/>
</dbReference>
<protein>
    <submittedName>
        <fullName evidence="3">Uncharacterized protein</fullName>
    </submittedName>
</protein>
<evidence type="ECO:0000313" key="3">
    <source>
        <dbReference type="EMBL" id="GLC61392.1"/>
    </source>
</evidence>
<dbReference type="AlphaFoldDB" id="A0A9W6F9H3"/>
<name>A0A9W6F9H3_9CHLO</name>
<feature type="coiled-coil region" evidence="1">
    <location>
        <begin position="55"/>
        <end position="82"/>
    </location>
</feature>
<reference evidence="3 4" key="1">
    <citation type="journal article" date="2023" name="Commun. Biol.">
        <title>Reorganization of the ancestral sex-determining regions during the evolution of trioecy in Pleodorina starrii.</title>
        <authorList>
            <person name="Takahashi K."/>
            <person name="Suzuki S."/>
            <person name="Kawai-Toyooka H."/>
            <person name="Yamamoto K."/>
            <person name="Hamaji T."/>
            <person name="Ootsuki R."/>
            <person name="Yamaguchi H."/>
            <person name="Kawachi M."/>
            <person name="Higashiyama T."/>
            <person name="Nozaki H."/>
        </authorList>
    </citation>
    <scope>NUCLEOTIDE SEQUENCE [LARGE SCALE GENOMIC DNA]</scope>
    <source>
        <strain evidence="3 4">NIES-4479</strain>
    </source>
</reference>
<evidence type="ECO:0000313" key="4">
    <source>
        <dbReference type="Proteomes" id="UP001165080"/>
    </source>
</evidence>
<gene>
    <name evidence="3" type="primary">PLEST009016</name>
    <name evidence="3" type="ORF">PLESTB_001751200</name>
</gene>
<keyword evidence="2" id="KW-0812">Transmembrane</keyword>
<evidence type="ECO:0000256" key="2">
    <source>
        <dbReference type="SAM" id="Phobius"/>
    </source>
</evidence>
<keyword evidence="2" id="KW-0472">Membrane</keyword>
<dbReference type="Proteomes" id="UP001165080">
    <property type="component" value="Unassembled WGS sequence"/>
</dbReference>
<accession>A0A9W6F9H3</accession>
<sequence>MVNGRMCARKSEYGAGGAPAHLPGKQVRLRPAVRAGALYRHPAWNHPSIMERKLDKLLKNQAEMLKNQAEMLKNQAEMQKSIAQLTTDTAVNKALVAVNLTPAASLVLGVLYFVYNNFSGGG</sequence>
<keyword evidence="2" id="KW-1133">Transmembrane helix</keyword>